<organism evidence="1 2">
    <name type="scientific">Actinomadura yumaensis</name>
    <dbReference type="NCBI Taxonomy" id="111807"/>
    <lineage>
        <taxon>Bacteria</taxon>
        <taxon>Bacillati</taxon>
        <taxon>Actinomycetota</taxon>
        <taxon>Actinomycetes</taxon>
        <taxon>Streptosporangiales</taxon>
        <taxon>Thermomonosporaceae</taxon>
        <taxon>Actinomadura</taxon>
    </lineage>
</organism>
<keyword evidence="2" id="KW-1185">Reference proteome</keyword>
<dbReference type="Gene3D" id="1.10.490.110">
    <property type="entry name" value="Uncharacterized conserved protein DUF2267"/>
    <property type="match status" value="1"/>
</dbReference>
<protein>
    <submittedName>
        <fullName evidence="1">DUF2267 domain-containing protein</fullName>
    </submittedName>
</protein>
<gene>
    <name evidence="1" type="ORF">ACFQKB_11650</name>
</gene>
<evidence type="ECO:0000313" key="1">
    <source>
        <dbReference type="EMBL" id="MFC6880415.1"/>
    </source>
</evidence>
<dbReference type="Proteomes" id="UP001596380">
    <property type="component" value="Unassembled WGS sequence"/>
</dbReference>
<dbReference type="InterPro" id="IPR038282">
    <property type="entry name" value="DUF2267_sf"/>
</dbReference>
<dbReference type="EMBL" id="JBHSXS010000005">
    <property type="protein sequence ID" value="MFC6880415.1"/>
    <property type="molecule type" value="Genomic_DNA"/>
</dbReference>
<dbReference type="InterPro" id="IPR018727">
    <property type="entry name" value="DUF2267"/>
</dbReference>
<dbReference type="RefSeq" id="WP_160820971.1">
    <property type="nucleotide sequence ID" value="NZ_JBHSXE010000001.1"/>
</dbReference>
<dbReference type="Pfam" id="PF10025">
    <property type="entry name" value="DUF2267"/>
    <property type="match status" value="1"/>
</dbReference>
<evidence type="ECO:0000313" key="2">
    <source>
        <dbReference type="Proteomes" id="UP001596380"/>
    </source>
</evidence>
<sequence length="129" mass="14420">MKERELVSAVRESAAIAADEHADRAVRATLMVLGERLAGEESGDLAVRLPPELAEVLPEEGRGEQFGVREFYERVAGVEGVNDVRLARRHARAVLAVIRSLIPLEQYEHLTARLPDDYDDLLNPQPVRR</sequence>
<accession>A0ABW2CJ17</accession>
<comment type="caution">
    <text evidence="1">The sequence shown here is derived from an EMBL/GenBank/DDBJ whole genome shotgun (WGS) entry which is preliminary data.</text>
</comment>
<reference evidence="2" key="1">
    <citation type="journal article" date="2019" name="Int. J. Syst. Evol. Microbiol.">
        <title>The Global Catalogue of Microorganisms (GCM) 10K type strain sequencing project: providing services to taxonomists for standard genome sequencing and annotation.</title>
        <authorList>
            <consortium name="The Broad Institute Genomics Platform"/>
            <consortium name="The Broad Institute Genome Sequencing Center for Infectious Disease"/>
            <person name="Wu L."/>
            <person name="Ma J."/>
        </authorList>
    </citation>
    <scope>NUCLEOTIDE SEQUENCE [LARGE SCALE GENOMIC DNA]</scope>
    <source>
        <strain evidence="2">JCM 3369</strain>
    </source>
</reference>
<name>A0ABW2CJ17_9ACTN</name>
<proteinExistence type="predicted"/>